<name>A0ABT7X4L4_9BACE</name>
<keyword evidence="1" id="KW-1133">Transmembrane helix</keyword>
<keyword evidence="1" id="KW-0472">Membrane</keyword>
<dbReference type="RefSeq" id="WP_301639357.1">
    <property type="nucleotide sequence ID" value="NZ_JAUEII010000010.1"/>
</dbReference>
<comment type="caution">
    <text evidence="2">The sequence shown here is derived from an EMBL/GenBank/DDBJ whole genome shotgun (WGS) entry which is preliminary data.</text>
</comment>
<keyword evidence="1" id="KW-0812">Transmembrane</keyword>
<accession>A0ABT7X4L4</accession>
<dbReference type="EMBL" id="JAUEII010000010">
    <property type="protein sequence ID" value="MDN0049030.1"/>
    <property type="molecule type" value="Genomic_DNA"/>
</dbReference>
<reference evidence="2" key="1">
    <citation type="submission" date="2023-06" db="EMBL/GenBank/DDBJ databases">
        <authorList>
            <person name="Zeman M."/>
            <person name="Kubasova T."/>
            <person name="Jahodarova E."/>
            <person name="Nykrynova M."/>
            <person name="Rychlik I."/>
        </authorList>
    </citation>
    <scope>NUCLEOTIDE SEQUENCE</scope>
    <source>
        <strain evidence="2">84_SSukc20</strain>
    </source>
</reference>
<reference evidence="2" key="2">
    <citation type="submission" date="2024-05" db="EMBL/GenBank/DDBJ databases">
        <title>Identification and characterization of horizontal gene transfer across gut microbiota members of farm animals based on homology search.</title>
        <authorList>
            <person name="Schwarzerova J."/>
            <person name="Nykrynova M."/>
            <person name="Jureckova K."/>
            <person name="Cejkova D."/>
            <person name="Rychlik I."/>
        </authorList>
    </citation>
    <scope>NUCLEOTIDE SEQUENCE</scope>
    <source>
        <strain evidence="2">84_SSukc20</strain>
    </source>
</reference>
<evidence type="ECO:0000313" key="2">
    <source>
        <dbReference type="EMBL" id="MDN0049030.1"/>
    </source>
</evidence>
<sequence>MKEMGNNDFIHTLDAVYNLCSEIKELVNTETEKQVDEGNEGIILLSDNMQRLQSEITEMKTGLSSDMERQEKLRTTINLRLKEIKEVYSVLSITNRKIFAEQERISNELQRLQSLKVQNNHTHVIDFKASRPFLWQTVMTMIILFLLVGNAYQFKQNLNLSDNDLKYRLIKMYGGISGNELDTIEVVFHRDRDKTVIKNIRNEVEDFEYRIRVRAEKLERARLLQQEAEALR</sequence>
<dbReference type="Proteomes" id="UP001167871">
    <property type="component" value="Unassembled WGS sequence"/>
</dbReference>
<protein>
    <submittedName>
        <fullName evidence="2">Uncharacterized protein</fullName>
    </submittedName>
</protein>
<organism evidence="2 3">
    <name type="scientific">Bacteroides gallinaceum</name>
    <dbReference type="NCBI Taxonomy" id="1462571"/>
    <lineage>
        <taxon>Bacteria</taxon>
        <taxon>Pseudomonadati</taxon>
        <taxon>Bacteroidota</taxon>
        <taxon>Bacteroidia</taxon>
        <taxon>Bacteroidales</taxon>
        <taxon>Bacteroidaceae</taxon>
        <taxon>Bacteroides</taxon>
    </lineage>
</organism>
<evidence type="ECO:0000313" key="3">
    <source>
        <dbReference type="Proteomes" id="UP001167871"/>
    </source>
</evidence>
<feature type="transmembrane region" description="Helical" evidence="1">
    <location>
        <begin position="133"/>
        <end position="152"/>
    </location>
</feature>
<proteinExistence type="predicted"/>
<evidence type="ECO:0000256" key="1">
    <source>
        <dbReference type="SAM" id="Phobius"/>
    </source>
</evidence>
<keyword evidence="3" id="KW-1185">Reference proteome</keyword>
<gene>
    <name evidence="2" type="ORF">QVO10_06460</name>
</gene>